<feature type="region of interest" description="Disordered" evidence="5">
    <location>
        <begin position="257"/>
        <end position="279"/>
    </location>
</feature>
<feature type="domain" description="Peptidase M16 C-terminal" evidence="7">
    <location>
        <begin position="207"/>
        <end position="388"/>
    </location>
</feature>
<reference evidence="8 9" key="1">
    <citation type="submission" date="2019-01" db="EMBL/GenBank/DDBJ databases">
        <authorList>
            <person name="Chen W.-M."/>
        </authorList>
    </citation>
    <scope>NUCLEOTIDE SEQUENCE [LARGE SCALE GENOMIC DNA]</scope>
    <source>
        <strain evidence="8 9">CCP-6</strain>
    </source>
</reference>
<accession>A0A437MD20</accession>
<dbReference type="PANTHER" id="PTHR11851:SF49">
    <property type="entry name" value="MITOCHONDRIAL-PROCESSING PEPTIDASE SUBUNIT ALPHA"/>
    <property type="match status" value="1"/>
</dbReference>
<dbReference type="AlphaFoldDB" id="A0A437MD20"/>
<dbReference type="InterPro" id="IPR007863">
    <property type="entry name" value="Peptidase_M16_C"/>
</dbReference>
<dbReference type="InterPro" id="IPR011765">
    <property type="entry name" value="Pept_M16_N"/>
</dbReference>
<dbReference type="InterPro" id="IPR001431">
    <property type="entry name" value="Pept_M16_Zn_BS"/>
</dbReference>
<dbReference type="Pfam" id="PF00675">
    <property type="entry name" value="Peptidase_M16"/>
    <property type="match status" value="1"/>
</dbReference>
<proteinExistence type="inferred from homology"/>
<name>A0A437MD20_9PROT</name>
<evidence type="ECO:0000313" key="9">
    <source>
        <dbReference type="Proteomes" id="UP000282957"/>
    </source>
</evidence>
<evidence type="ECO:0000256" key="4">
    <source>
        <dbReference type="RuleBase" id="RU004447"/>
    </source>
</evidence>
<keyword evidence="3" id="KW-0645">Protease</keyword>
<dbReference type="EMBL" id="SACL01000005">
    <property type="protein sequence ID" value="RVT95541.1"/>
    <property type="molecule type" value="Genomic_DNA"/>
</dbReference>
<dbReference type="Pfam" id="PF05193">
    <property type="entry name" value="Peptidase_M16_C"/>
    <property type="match status" value="1"/>
</dbReference>
<dbReference type="Proteomes" id="UP000282957">
    <property type="component" value="Unassembled WGS sequence"/>
</dbReference>
<gene>
    <name evidence="8" type="ORF">EOD42_15125</name>
</gene>
<feature type="domain" description="Peptidase M16 N-terminal" evidence="6">
    <location>
        <begin position="51"/>
        <end position="190"/>
    </location>
</feature>
<organism evidence="8 9">
    <name type="scientific">Rhodovarius crocodyli</name>
    <dbReference type="NCBI Taxonomy" id="1979269"/>
    <lineage>
        <taxon>Bacteria</taxon>
        <taxon>Pseudomonadati</taxon>
        <taxon>Pseudomonadota</taxon>
        <taxon>Alphaproteobacteria</taxon>
        <taxon>Acetobacterales</taxon>
        <taxon>Roseomonadaceae</taxon>
        <taxon>Rhodovarius</taxon>
    </lineage>
</organism>
<evidence type="ECO:0000256" key="1">
    <source>
        <dbReference type="ARBA" id="ARBA00001947"/>
    </source>
</evidence>
<dbReference type="InterPro" id="IPR011249">
    <property type="entry name" value="Metalloenz_LuxS/M16"/>
</dbReference>
<keyword evidence="3" id="KW-0378">Hydrolase</keyword>
<comment type="caution">
    <text evidence="8">The sequence shown here is derived from an EMBL/GenBank/DDBJ whole genome shotgun (WGS) entry which is preliminary data.</text>
</comment>
<evidence type="ECO:0000313" key="8">
    <source>
        <dbReference type="EMBL" id="RVT95541.1"/>
    </source>
</evidence>
<keyword evidence="3" id="KW-0482">Metalloprotease</keyword>
<comment type="similarity">
    <text evidence="2 4">Belongs to the peptidase M16 family.</text>
</comment>
<dbReference type="GO" id="GO:0006508">
    <property type="term" value="P:proteolysis"/>
    <property type="evidence" value="ECO:0007669"/>
    <property type="project" value="InterPro"/>
</dbReference>
<dbReference type="InterPro" id="IPR050361">
    <property type="entry name" value="MPP/UQCRC_Complex"/>
</dbReference>
<dbReference type="GO" id="GO:0004222">
    <property type="term" value="F:metalloendopeptidase activity"/>
    <property type="evidence" value="ECO:0007669"/>
    <property type="project" value="InterPro"/>
</dbReference>
<evidence type="ECO:0000259" key="7">
    <source>
        <dbReference type="Pfam" id="PF05193"/>
    </source>
</evidence>
<keyword evidence="9" id="KW-1185">Reference proteome</keyword>
<evidence type="ECO:0000259" key="6">
    <source>
        <dbReference type="Pfam" id="PF00675"/>
    </source>
</evidence>
<evidence type="ECO:0000256" key="2">
    <source>
        <dbReference type="ARBA" id="ARBA00007261"/>
    </source>
</evidence>
<dbReference type="OrthoDB" id="9811314at2"/>
<dbReference type="RefSeq" id="WP_127788400.1">
    <property type="nucleotide sequence ID" value="NZ_SACL01000005.1"/>
</dbReference>
<dbReference type="SUPFAM" id="SSF63411">
    <property type="entry name" value="LuxS/MPP-like metallohydrolase"/>
    <property type="match status" value="2"/>
</dbReference>
<protein>
    <submittedName>
        <fullName evidence="8">Insulinase family protein</fullName>
    </submittedName>
</protein>
<dbReference type="GO" id="GO:0046872">
    <property type="term" value="F:metal ion binding"/>
    <property type="evidence" value="ECO:0007669"/>
    <property type="project" value="InterPro"/>
</dbReference>
<sequence>MPVTRRTAISALPLAAAIAADTPPARAQQPSNSLGRPIFGAKQWRLENGLRVVLAESHRAPLVAHYVFYGAGAGEDPQGIGGVAHFMEHMMFKGSGNVPSGDFSRLVARQGGQDNAFTSRDVTAYYQHVESSRLALVMRMEADRMAGPLFNPAEFEAERSVVLEERRQVVESQPRSKFRESFDAAMWGRQHWRGRPIIGWEEEIRAISRDDMLAFFGARYAPGNATLVVAGDVTEDQLRELVDQTYAKVPARAFTPRARGDIPAAPGMPRIEQTSPATREASFTRAIAAPSATWGEKRHAWPLEVLSHVLGGGTGSRLHKALVESGLAVSAGAGYDSDVVGAGIFTVAATLRAPNTREALEQAANAEIARIAQDGATEAEVSRSIRQLTAGAMLALDGLGAAPRMLGGALAIGLPLEDVEHWPDKLRAVTTAQVNEAARAVLVNPLTTSGWLLPA</sequence>
<dbReference type="Gene3D" id="3.30.830.10">
    <property type="entry name" value="Metalloenzyme, LuxS/M16 peptidase-like"/>
    <property type="match status" value="2"/>
</dbReference>
<evidence type="ECO:0000256" key="5">
    <source>
        <dbReference type="SAM" id="MobiDB-lite"/>
    </source>
</evidence>
<comment type="cofactor">
    <cofactor evidence="1">
        <name>Zn(2+)</name>
        <dbReference type="ChEBI" id="CHEBI:29105"/>
    </cofactor>
</comment>
<evidence type="ECO:0000256" key="3">
    <source>
        <dbReference type="ARBA" id="ARBA00023049"/>
    </source>
</evidence>
<dbReference type="PANTHER" id="PTHR11851">
    <property type="entry name" value="METALLOPROTEASE"/>
    <property type="match status" value="1"/>
</dbReference>
<dbReference type="PROSITE" id="PS00143">
    <property type="entry name" value="INSULINASE"/>
    <property type="match status" value="1"/>
</dbReference>